<reference evidence="2" key="1">
    <citation type="submission" date="2024-06" db="EMBL/GenBank/DDBJ databases">
        <authorList>
            <consortium name="consrtm"/>
            <person name="Uemura M."/>
            <person name="Terahara T."/>
        </authorList>
    </citation>
    <scope>NUCLEOTIDE SEQUENCE</scope>
    <source>
        <strain evidence="2">KM77-8</strain>
    </source>
</reference>
<sequence>MKAPFTSVTGSTYLKAPLRMVKVGSCGVHRFAVLGPVRRIKSEEANGAFAARLSGVWCVRLQGGGGRQGGALATDDNAAGGTSHALQAVGERVPDPASPA</sequence>
<dbReference type="EMBL" id="AP035768">
    <property type="protein sequence ID" value="BFO16452.1"/>
    <property type="molecule type" value="Genomic_DNA"/>
</dbReference>
<protein>
    <submittedName>
        <fullName evidence="2">Uncharacterized protein</fullName>
    </submittedName>
</protein>
<name>A0AAT9HGF5_9ACTN</name>
<feature type="region of interest" description="Disordered" evidence="1">
    <location>
        <begin position="75"/>
        <end position="100"/>
    </location>
</feature>
<gene>
    <name evidence="2" type="ORF">SHKM778_28400</name>
</gene>
<reference evidence="2" key="2">
    <citation type="submission" date="2024-07" db="EMBL/GenBank/DDBJ databases">
        <title>Streptomyces haneummycinica sp. nov., a new antibiotic-producing actinobacterium isolated from marine sediment.</title>
        <authorList>
            <person name="Uemura M."/>
            <person name="Hamada M."/>
            <person name="Hirano S."/>
            <person name="Kobayashi K."/>
            <person name="Ohshiro T."/>
            <person name="Kobayashi T."/>
            <person name="Terahara T."/>
        </authorList>
    </citation>
    <scope>NUCLEOTIDE SEQUENCE</scope>
    <source>
        <strain evidence="2">KM77-8</strain>
    </source>
</reference>
<dbReference type="AlphaFoldDB" id="A0AAT9HGF5"/>
<accession>A0AAT9HGF5</accession>
<evidence type="ECO:0000313" key="2">
    <source>
        <dbReference type="EMBL" id="BFO16452.1"/>
    </source>
</evidence>
<proteinExistence type="predicted"/>
<evidence type="ECO:0000256" key="1">
    <source>
        <dbReference type="SAM" id="MobiDB-lite"/>
    </source>
</evidence>
<organism evidence="2">
    <name type="scientific">Streptomyces haneummycinicus</name>
    <dbReference type="NCBI Taxonomy" id="3074435"/>
    <lineage>
        <taxon>Bacteria</taxon>
        <taxon>Bacillati</taxon>
        <taxon>Actinomycetota</taxon>
        <taxon>Actinomycetes</taxon>
        <taxon>Kitasatosporales</taxon>
        <taxon>Streptomycetaceae</taxon>
        <taxon>Streptomyces</taxon>
    </lineage>
</organism>